<dbReference type="PANTHER" id="PTHR34235">
    <property type="entry name" value="SLR1203 PROTEIN-RELATED"/>
    <property type="match status" value="1"/>
</dbReference>
<gene>
    <name evidence="1" type="ORF">PMG71_08805</name>
</gene>
<sequence length="145" mass="17653">MTTSLYEQDFVLWTKEQSRYLGNRDLEAIDWDNIQEELLAWGRSERQQLENRLEVLLEHLLKRCYVDSTYDNRGWELTIKEQRKQIRRLLRSSPSLKTYFTEIFSEIWEDARSDVEDIYPKIDFPEVCPFPEDLEVLLTEKFWHS</sequence>
<protein>
    <submittedName>
        <fullName evidence="1">DUF29 domain-containing protein</fullName>
    </submittedName>
</protein>
<dbReference type="Pfam" id="PF01724">
    <property type="entry name" value="DUF29"/>
    <property type="match status" value="1"/>
</dbReference>
<reference evidence="1 2" key="1">
    <citation type="submission" date="2023-01" db="EMBL/GenBank/DDBJ databases">
        <title>Novel diversity within Roseofilum (Cyanobacteria; Desertifilaceae) from marine benthic mats with descriptions of four novel species.</title>
        <authorList>
            <person name="Wang Y."/>
            <person name="Berthold D.E."/>
            <person name="Hu J."/>
            <person name="Lefler F.W."/>
            <person name="Laughinghouse H.D. IV."/>
        </authorList>
    </citation>
    <scope>NUCLEOTIDE SEQUENCE [LARGE SCALE GENOMIC DNA]</scope>
    <source>
        <strain evidence="1 2">BLCC-M154</strain>
    </source>
</reference>
<dbReference type="RefSeq" id="WP_283753280.1">
    <property type="nucleotide sequence ID" value="NZ_JAQOSP010000063.1"/>
</dbReference>
<dbReference type="InterPro" id="IPR002636">
    <property type="entry name" value="DUF29"/>
</dbReference>
<dbReference type="Proteomes" id="UP001235303">
    <property type="component" value="Unassembled WGS sequence"/>
</dbReference>
<proteinExistence type="predicted"/>
<dbReference type="Gene3D" id="1.20.1220.20">
    <property type="entry name" value="Uncharcterised protein PF01724"/>
    <property type="match status" value="1"/>
</dbReference>
<accession>A0ABT7ASG5</accession>
<evidence type="ECO:0000313" key="2">
    <source>
        <dbReference type="Proteomes" id="UP001235303"/>
    </source>
</evidence>
<evidence type="ECO:0000313" key="1">
    <source>
        <dbReference type="EMBL" id="MDJ1169522.1"/>
    </source>
</evidence>
<organism evidence="1 2">
    <name type="scientific">Roseofilum acuticapitatum BLCC-M154</name>
    <dbReference type="NCBI Taxonomy" id="3022444"/>
    <lineage>
        <taxon>Bacteria</taxon>
        <taxon>Bacillati</taxon>
        <taxon>Cyanobacteriota</taxon>
        <taxon>Cyanophyceae</taxon>
        <taxon>Desertifilales</taxon>
        <taxon>Desertifilaceae</taxon>
        <taxon>Roseofilum</taxon>
        <taxon>Roseofilum acuticapitatum</taxon>
    </lineage>
</organism>
<dbReference type="PANTHER" id="PTHR34235:SF4">
    <property type="entry name" value="SLR0291 PROTEIN"/>
    <property type="match status" value="1"/>
</dbReference>
<comment type="caution">
    <text evidence="1">The sequence shown here is derived from an EMBL/GenBank/DDBJ whole genome shotgun (WGS) entry which is preliminary data.</text>
</comment>
<dbReference type="EMBL" id="JAQOSP010000063">
    <property type="protein sequence ID" value="MDJ1169522.1"/>
    <property type="molecule type" value="Genomic_DNA"/>
</dbReference>
<name>A0ABT7ASG5_9CYAN</name>
<keyword evidence="2" id="KW-1185">Reference proteome</keyword>